<sequence>MHHVELLPDDDTDAALREEWRLLDVAGLPSLARHRSPSNRPHVTLTTTDGWPPPEARGAVDGPLGVLPLDVRVGGLLVLGRRRLVLARAVLATPGLLALHATLAGALGPEAVPHTGPGRWVPHLTLAQGLTAAQVGEAVEVLGGPGEGWDASLVAGRHWDAERRVEEPLGV</sequence>
<feature type="compositionally biased region" description="Polar residues" evidence="1">
    <location>
        <begin position="38"/>
        <end position="49"/>
    </location>
</feature>
<dbReference type="Proteomes" id="UP000677016">
    <property type="component" value="Unassembled WGS sequence"/>
</dbReference>
<comment type="caution">
    <text evidence="2">The sequence shown here is derived from an EMBL/GenBank/DDBJ whole genome shotgun (WGS) entry which is preliminary data.</text>
</comment>
<dbReference type="Gene3D" id="3.90.1140.10">
    <property type="entry name" value="Cyclic phosphodiesterase"/>
    <property type="match status" value="1"/>
</dbReference>
<accession>A0A941D851</accession>
<dbReference type="Pfam" id="PF13563">
    <property type="entry name" value="2_5_RNA_ligase2"/>
    <property type="match status" value="1"/>
</dbReference>
<dbReference type="InterPro" id="IPR009097">
    <property type="entry name" value="Cyclic_Pdiesterase"/>
</dbReference>
<evidence type="ECO:0000256" key="1">
    <source>
        <dbReference type="SAM" id="MobiDB-lite"/>
    </source>
</evidence>
<organism evidence="2 3">
    <name type="scientific">Phycicoccus avicenniae</name>
    <dbReference type="NCBI Taxonomy" id="2828860"/>
    <lineage>
        <taxon>Bacteria</taxon>
        <taxon>Bacillati</taxon>
        <taxon>Actinomycetota</taxon>
        <taxon>Actinomycetes</taxon>
        <taxon>Micrococcales</taxon>
        <taxon>Intrasporangiaceae</taxon>
        <taxon>Phycicoccus</taxon>
    </lineage>
</organism>
<reference evidence="2" key="1">
    <citation type="submission" date="2021-04" db="EMBL/GenBank/DDBJ databases">
        <title>Phycicoccus avicenniae sp. nov., a novel endophytic actinomycetes isolated from branch of Avicennia mariana.</title>
        <authorList>
            <person name="Tuo L."/>
        </authorList>
    </citation>
    <scope>NUCLEOTIDE SEQUENCE</scope>
    <source>
        <strain evidence="2">BSK3Z-2</strain>
    </source>
</reference>
<evidence type="ECO:0000313" key="2">
    <source>
        <dbReference type="EMBL" id="MBR7743578.1"/>
    </source>
</evidence>
<dbReference type="EMBL" id="JAGSNF010000013">
    <property type="protein sequence ID" value="MBR7743578.1"/>
    <property type="molecule type" value="Genomic_DNA"/>
</dbReference>
<dbReference type="AlphaFoldDB" id="A0A941D851"/>
<name>A0A941D851_9MICO</name>
<dbReference type="GO" id="GO:0016874">
    <property type="term" value="F:ligase activity"/>
    <property type="evidence" value="ECO:0007669"/>
    <property type="project" value="UniProtKB-KW"/>
</dbReference>
<evidence type="ECO:0000313" key="3">
    <source>
        <dbReference type="Proteomes" id="UP000677016"/>
    </source>
</evidence>
<proteinExistence type="predicted"/>
<dbReference type="SUPFAM" id="SSF55144">
    <property type="entry name" value="LigT-like"/>
    <property type="match status" value="1"/>
</dbReference>
<dbReference type="RefSeq" id="WP_211602842.1">
    <property type="nucleotide sequence ID" value="NZ_JAGSNF010000013.1"/>
</dbReference>
<keyword evidence="3" id="KW-1185">Reference proteome</keyword>
<gene>
    <name evidence="2" type="ORF">KC207_09780</name>
</gene>
<keyword evidence="2" id="KW-0436">Ligase</keyword>
<protein>
    <submittedName>
        <fullName evidence="2">2'-5' RNA ligase family protein</fullName>
    </submittedName>
</protein>
<feature type="region of interest" description="Disordered" evidence="1">
    <location>
        <begin position="31"/>
        <end position="55"/>
    </location>
</feature>